<dbReference type="InterPro" id="IPR036397">
    <property type="entry name" value="RNaseH_sf"/>
</dbReference>
<dbReference type="InterPro" id="IPR038717">
    <property type="entry name" value="Tc1-like_DDE_dom"/>
</dbReference>
<proteinExistence type="predicted"/>
<dbReference type="Pfam" id="PF13358">
    <property type="entry name" value="DDE_3"/>
    <property type="match status" value="1"/>
</dbReference>
<dbReference type="Gene3D" id="3.30.420.10">
    <property type="entry name" value="Ribonuclease H-like superfamily/Ribonuclease H"/>
    <property type="match status" value="1"/>
</dbReference>
<sequence length="116" mass="13646">MNAERLIEFLKQLIQSSRRKIYLILDNLKVHHSKVVKEWVGKNQDKIALFFLPSYSPEMNPDEYLNCDLKQGISAKKSPKNKDILQNNVKQPMDLLTNNPERVKKYFKHKSIEYAA</sequence>
<dbReference type="GO" id="GO:0003676">
    <property type="term" value="F:nucleic acid binding"/>
    <property type="evidence" value="ECO:0007669"/>
    <property type="project" value="InterPro"/>
</dbReference>
<accession>A0A3P1XDJ9</accession>
<evidence type="ECO:0000259" key="1">
    <source>
        <dbReference type="Pfam" id="PF13358"/>
    </source>
</evidence>
<evidence type="ECO:0000313" key="2">
    <source>
        <dbReference type="EMBL" id="RRD56521.1"/>
    </source>
</evidence>
<feature type="domain" description="Tc1-like transposase DDE" evidence="1">
    <location>
        <begin position="1"/>
        <end position="84"/>
    </location>
</feature>
<reference evidence="2 3" key="1">
    <citation type="submission" date="2018-11" db="EMBL/GenBank/DDBJ databases">
        <title>Genomes From Bacteria Associated with the Canine Oral Cavity: a Test Case for Automated Genome-Based Taxonomic Assignment.</title>
        <authorList>
            <person name="Coil D.A."/>
            <person name="Jospin G."/>
            <person name="Darling A.E."/>
            <person name="Wallis C."/>
            <person name="Davis I.J."/>
            <person name="Harris S."/>
            <person name="Eisen J.A."/>
            <person name="Holcombe L.J."/>
            <person name="O'Flynn C."/>
        </authorList>
    </citation>
    <scope>NUCLEOTIDE SEQUENCE [LARGE SCALE GENOMIC DNA]</scope>
    <source>
        <strain evidence="2 3">OH2617_COT-023</strain>
    </source>
</reference>
<gene>
    <name evidence="2" type="ORF">EII40_13700</name>
</gene>
<evidence type="ECO:0000313" key="3">
    <source>
        <dbReference type="Proteomes" id="UP000278609"/>
    </source>
</evidence>
<dbReference type="AlphaFoldDB" id="A0A3P1XDJ9"/>
<protein>
    <submittedName>
        <fullName evidence="2">IS630 family transposase</fullName>
    </submittedName>
</protein>
<dbReference type="RefSeq" id="WP_185711576.1">
    <property type="nucleotide sequence ID" value="NZ_RQYS01000108.1"/>
</dbReference>
<dbReference type="EMBL" id="RQYS01000108">
    <property type="protein sequence ID" value="RRD56521.1"/>
    <property type="molecule type" value="Genomic_DNA"/>
</dbReference>
<comment type="caution">
    <text evidence="2">The sequence shown here is derived from an EMBL/GenBank/DDBJ whole genome shotgun (WGS) entry which is preliminary data.</text>
</comment>
<dbReference type="Proteomes" id="UP000278609">
    <property type="component" value="Unassembled WGS sequence"/>
</dbReference>
<organism evidence="2 3">
    <name type="scientific">Tannerella forsythia</name>
    <name type="common">Bacteroides forsythus</name>
    <dbReference type="NCBI Taxonomy" id="28112"/>
    <lineage>
        <taxon>Bacteria</taxon>
        <taxon>Pseudomonadati</taxon>
        <taxon>Bacteroidota</taxon>
        <taxon>Bacteroidia</taxon>
        <taxon>Bacteroidales</taxon>
        <taxon>Tannerellaceae</taxon>
        <taxon>Tannerella</taxon>
    </lineage>
</organism>
<feature type="non-terminal residue" evidence="2">
    <location>
        <position position="1"/>
    </location>
</feature>
<name>A0A3P1XDJ9_TANFO</name>